<organism evidence="2 3">
    <name type="scientific">Coprinopsis cinerea (strain Okayama-7 / 130 / ATCC MYA-4618 / FGSC 9003)</name>
    <name type="common">Inky cap fungus</name>
    <name type="synonym">Hormographiella aspergillata</name>
    <dbReference type="NCBI Taxonomy" id="240176"/>
    <lineage>
        <taxon>Eukaryota</taxon>
        <taxon>Fungi</taxon>
        <taxon>Dikarya</taxon>
        <taxon>Basidiomycota</taxon>
        <taxon>Agaricomycotina</taxon>
        <taxon>Agaricomycetes</taxon>
        <taxon>Agaricomycetidae</taxon>
        <taxon>Agaricales</taxon>
        <taxon>Agaricineae</taxon>
        <taxon>Psathyrellaceae</taxon>
        <taxon>Coprinopsis</taxon>
    </lineage>
</organism>
<gene>
    <name evidence="2" type="ORF">CC1G_09042</name>
</gene>
<accession>A8P2W8</accession>
<dbReference type="EMBL" id="AACS02000004">
    <property type="protein sequence ID" value="EAU83348.2"/>
    <property type="molecule type" value="Genomic_DNA"/>
</dbReference>
<name>A8P2W8_COPC7</name>
<sequence>MKVPPRSRSDSNQSQMFQSNGEKTTEVTNGYGARVTRGPEYLWMDFSLRATLPAGLTWFLSQHRLRAHPTAMETFNWDKVQGVNTSTRRTGQGKPSPFGCERL</sequence>
<dbReference type="VEuPathDB" id="FungiDB:CC1G_09042"/>
<proteinExistence type="predicted"/>
<feature type="region of interest" description="Disordered" evidence="1">
    <location>
        <begin position="1"/>
        <end position="31"/>
    </location>
</feature>
<dbReference type="AlphaFoldDB" id="A8P2W8"/>
<dbReference type="RefSeq" id="XP_001838414.2">
    <property type="nucleotide sequence ID" value="XM_001838362.2"/>
</dbReference>
<keyword evidence="3" id="KW-1185">Reference proteome</keyword>
<dbReference type="GeneID" id="6015061"/>
<evidence type="ECO:0000256" key="1">
    <source>
        <dbReference type="SAM" id="MobiDB-lite"/>
    </source>
</evidence>
<protein>
    <submittedName>
        <fullName evidence="2">Uncharacterized protein</fullName>
    </submittedName>
</protein>
<dbReference type="InParanoid" id="A8P2W8"/>
<evidence type="ECO:0000313" key="3">
    <source>
        <dbReference type="Proteomes" id="UP000001861"/>
    </source>
</evidence>
<dbReference type="Proteomes" id="UP000001861">
    <property type="component" value="Unassembled WGS sequence"/>
</dbReference>
<reference evidence="2 3" key="1">
    <citation type="journal article" date="2010" name="Proc. Natl. Acad. Sci. U.S.A.">
        <title>Insights into evolution of multicellular fungi from the assembled chromosomes of the mushroom Coprinopsis cinerea (Coprinus cinereus).</title>
        <authorList>
            <person name="Stajich J.E."/>
            <person name="Wilke S.K."/>
            <person name="Ahren D."/>
            <person name="Au C.H."/>
            <person name="Birren B.W."/>
            <person name="Borodovsky M."/>
            <person name="Burns C."/>
            <person name="Canback B."/>
            <person name="Casselton L.A."/>
            <person name="Cheng C.K."/>
            <person name="Deng J."/>
            <person name="Dietrich F.S."/>
            <person name="Fargo D.C."/>
            <person name="Farman M.L."/>
            <person name="Gathman A.C."/>
            <person name="Goldberg J."/>
            <person name="Guigo R."/>
            <person name="Hoegger P.J."/>
            <person name="Hooker J.B."/>
            <person name="Huggins A."/>
            <person name="James T.Y."/>
            <person name="Kamada T."/>
            <person name="Kilaru S."/>
            <person name="Kodira C."/>
            <person name="Kues U."/>
            <person name="Kupfer D."/>
            <person name="Kwan H.S."/>
            <person name="Lomsadze A."/>
            <person name="Li W."/>
            <person name="Lilly W.W."/>
            <person name="Ma L.J."/>
            <person name="Mackey A.J."/>
            <person name="Manning G."/>
            <person name="Martin F."/>
            <person name="Muraguchi H."/>
            <person name="Natvig D.O."/>
            <person name="Palmerini H."/>
            <person name="Ramesh M.A."/>
            <person name="Rehmeyer C.J."/>
            <person name="Roe B.A."/>
            <person name="Shenoy N."/>
            <person name="Stanke M."/>
            <person name="Ter-Hovhannisyan V."/>
            <person name="Tunlid A."/>
            <person name="Velagapudi R."/>
            <person name="Vision T.J."/>
            <person name="Zeng Q."/>
            <person name="Zolan M.E."/>
            <person name="Pukkila P.J."/>
        </authorList>
    </citation>
    <scope>NUCLEOTIDE SEQUENCE [LARGE SCALE GENOMIC DNA]</scope>
    <source>
        <strain evidence="3">Okayama-7 / 130 / ATCC MYA-4618 / FGSC 9003</strain>
    </source>
</reference>
<comment type="caution">
    <text evidence="2">The sequence shown here is derived from an EMBL/GenBank/DDBJ whole genome shotgun (WGS) entry which is preliminary data.</text>
</comment>
<dbReference type="HOGENOM" id="CLU_2263596_0_0_1"/>
<feature type="compositionally biased region" description="Polar residues" evidence="1">
    <location>
        <begin position="10"/>
        <end position="28"/>
    </location>
</feature>
<dbReference type="KEGG" id="cci:CC1G_09042"/>
<evidence type="ECO:0000313" key="2">
    <source>
        <dbReference type="EMBL" id="EAU83348.2"/>
    </source>
</evidence>
<feature type="region of interest" description="Disordered" evidence="1">
    <location>
        <begin position="84"/>
        <end position="103"/>
    </location>
</feature>